<dbReference type="PANTHER" id="PTHR13151">
    <property type="entry name" value="CBF1 INTERACTING COREPRESSOR CIR"/>
    <property type="match status" value="1"/>
</dbReference>
<dbReference type="Proteomes" id="UP000265520">
    <property type="component" value="Unassembled WGS sequence"/>
</dbReference>
<feature type="compositionally biased region" description="Basic and acidic residues" evidence="1">
    <location>
        <begin position="26"/>
        <end position="38"/>
    </location>
</feature>
<keyword evidence="3" id="KW-1185">Reference proteome</keyword>
<evidence type="ECO:0000256" key="1">
    <source>
        <dbReference type="SAM" id="MobiDB-lite"/>
    </source>
</evidence>
<dbReference type="AlphaFoldDB" id="A0A392RNH6"/>
<proteinExistence type="predicted"/>
<dbReference type="GO" id="GO:0003714">
    <property type="term" value="F:transcription corepressor activity"/>
    <property type="evidence" value="ECO:0007669"/>
    <property type="project" value="InterPro"/>
</dbReference>
<name>A0A392RNH6_9FABA</name>
<dbReference type="EMBL" id="LXQA010248326">
    <property type="protein sequence ID" value="MCI37787.1"/>
    <property type="molecule type" value="Genomic_DNA"/>
</dbReference>
<comment type="caution">
    <text evidence="2">The sequence shown here is derived from an EMBL/GenBank/DDBJ whole genome shotgun (WGS) entry which is preliminary data.</text>
</comment>
<organism evidence="2 3">
    <name type="scientific">Trifolium medium</name>
    <dbReference type="NCBI Taxonomy" id="97028"/>
    <lineage>
        <taxon>Eukaryota</taxon>
        <taxon>Viridiplantae</taxon>
        <taxon>Streptophyta</taxon>
        <taxon>Embryophyta</taxon>
        <taxon>Tracheophyta</taxon>
        <taxon>Spermatophyta</taxon>
        <taxon>Magnoliopsida</taxon>
        <taxon>eudicotyledons</taxon>
        <taxon>Gunneridae</taxon>
        <taxon>Pentapetalae</taxon>
        <taxon>rosids</taxon>
        <taxon>fabids</taxon>
        <taxon>Fabales</taxon>
        <taxon>Fabaceae</taxon>
        <taxon>Papilionoideae</taxon>
        <taxon>50 kb inversion clade</taxon>
        <taxon>NPAAA clade</taxon>
        <taxon>Hologalegina</taxon>
        <taxon>IRL clade</taxon>
        <taxon>Trifolieae</taxon>
        <taxon>Trifolium</taxon>
    </lineage>
</organism>
<accession>A0A392RNH6</accession>
<dbReference type="GO" id="GO:0005634">
    <property type="term" value="C:nucleus"/>
    <property type="evidence" value="ECO:0007669"/>
    <property type="project" value="TreeGrafter"/>
</dbReference>
<reference evidence="2 3" key="1">
    <citation type="journal article" date="2018" name="Front. Plant Sci.">
        <title>Red Clover (Trifolium pratense) and Zigzag Clover (T. medium) - A Picture of Genomic Similarities and Differences.</title>
        <authorList>
            <person name="Dluhosova J."/>
            <person name="Istvanek J."/>
            <person name="Nedelnik J."/>
            <person name="Repkova J."/>
        </authorList>
    </citation>
    <scope>NUCLEOTIDE SEQUENCE [LARGE SCALE GENOMIC DNA]</scope>
    <source>
        <strain evidence="3">cv. 10/8</strain>
        <tissue evidence="2">Leaf</tissue>
    </source>
</reference>
<sequence>VELMQAVSFMYVCPPGYNPESAKAAEMNDEKKKEDMVSKEPTQTNLDGPSSSLYFLTLPCFLSPCNLVSP</sequence>
<feature type="non-terminal residue" evidence="2">
    <location>
        <position position="1"/>
    </location>
</feature>
<evidence type="ECO:0000313" key="2">
    <source>
        <dbReference type="EMBL" id="MCI37787.1"/>
    </source>
</evidence>
<evidence type="ECO:0000313" key="3">
    <source>
        <dbReference type="Proteomes" id="UP000265520"/>
    </source>
</evidence>
<dbReference type="InterPro" id="IPR040014">
    <property type="entry name" value="CIR1"/>
</dbReference>
<protein>
    <submittedName>
        <fullName evidence="2">Putative zinc finger CCHC domain-containing protein</fullName>
    </submittedName>
</protein>
<dbReference type="PANTHER" id="PTHR13151:SF2">
    <property type="entry name" value="COREPRESSOR INTERACTING WITH RBPJ 1"/>
    <property type="match status" value="1"/>
</dbReference>
<feature type="region of interest" description="Disordered" evidence="1">
    <location>
        <begin position="22"/>
        <end position="45"/>
    </location>
</feature>